<evidence type="ECO:0008006" key="4">
    <source>
        <dbReference type="Google" id="ProtNLM"/>
    </source>
</evidence>
<keyword evidence="1" id="KW-0732">Signal</keyword>
<dbReference type="RefSeq" id="WP_012861159.1">
    <property type="nucleotide sequence ID" value="NC_013517.1"/>
</dbReference>
<keyword evidence="3" id="KW-1185">Reference proteome</keyword>
<organism evidence="2 3">
    <name type="scientific">Sebaldella termitidis (strain ATCC 33386 / NCTC 11300)</name>
    <dbReference type="NCBI Taxonomy" id="526218"/>
    <lineage>
        <taxon>Bacteria</taxon>
        <taxon>Fusobacteriati</taxon>
        <taxon>Fusobacteriota</taxon>
        <taxon>Fusobacteriia</taxon>
        <taxon>Fusobacteriales</taxon>
        <taxon>Leptotrichiaceae</taxon>
        <taxon>Sebaldella</taxon>
    </lineage>
</organism>
<evidence type="ECO:0000313" key="3">
    <source>
        <dbReference type="Proteomes" id="UP000000845"/>
    </source>
</evidence>
<proteinExistence type="predicted"/>
<sequence>MRKILFLLILAGCTAFSDCTAKSEIAVKKLAAESKNAGVEKAYYTFAGIMPEVPYLYLYKFNMETPLKSFSIRFWEM</sequence>
<dbReference type="Proteomes" id="UP000000845">
    <property type="component" value="Chromosome"/>
</dbReference>
<feature type="signal peptide" evidence="1">
    <location>
        <begin position="1"/>
        <end position="17"/>
    </location>
</feature>
<dbReference type="KEGG" id="str:Sterm_1705"/>
<gene>
    <name evidence="2" type="ordered locus">Sterm_1705</name>
</gene>
<dbReference type="AlphaFoldDB" id="D1AIH9"/>
<dbReference type="EMBL" id="CP001739">
    <property type="protein sequence ID" value="ACZ08563.1"/>
    <property type="molecule type" value="Genomic_DNA"/>
</dbReference>
<evidence type="ECO:0000313" key="2">
    <source>
        <dbReference type="EMBL" id="ACZ08563.1"/>
    </source>
</evidence>
<protein>
    <recommendedName>
        <fullName evidence="4">Lipoprotein</fullName>
    </recommendedName>
</protein>
<reference evidence="2 3" key="2">
    <citation type="journal article" date="2010" name="Stand. Genomic Sci.">
        <title>Complete genome sequence of Sebaldella termitidis type strain (NCTC 11300).</title>
        <authorList>
            <person name="Harmon-Smith M."/>
            <person name="Celia L."/>
            <person name="Chertkov O."/>
            <person name="Lapidus A."/>
            <person name="Copeland A."/>
            <person name="Glavina Del Rio T."/>
            <person name="Nolan M."/>
            <person name="Lucas S."/>
            <person name="Tice H."/>
            <person name="Cheng J.F."/>
            <person name="Han C."/>
            <person name="Detter J.C."/>
            <person name="Bruce D."/>
            <person name="Goodwin L."/>
            <person name="Pitluck S."/>
            <person name="Pati A."/>
            <person name="Liolios K."/>
            <person name="Ivanova N."/>
            <person name="Mavromatis K."/>
            <person name="Mikhailova N."/>
            <person name="Chen A."/>
            <person name="Palaniappan K."/>
            <person name="Land M."/>
            <person name="Hauser L."/>
            <person name="Chang Y.J."/>
            <person name="Jeffries C.D."/>
            <person name="Brettin T."/>
            <person name="Goker M."/>
            <person name="Beck B."/>
            <person name="Bristow J."/>
            <person name="Eisen J.A."/>
            <person name="Markowitz V."/>
            <person name="Hugenholtz P."/>
            <person name="Kyrpides N.C."/>
            <person name="Klenk H.P."/>
            <person name="Chen F."/>
        </authorList>
    </citation>
    <scope>NUCLEOTIDE SEQUENCE [LARGE SCALE GENOMIC DNA]</scope>
    <source>
        <strain evidence="3">ATCC 33386 / NCTC 11300</strain>
    </source>
</reference>
<accession>D1AIH9</accession>
<feature type="chain" id="PRO_5003019707" description="Lipoprotein" evidence="1">
    <location>
        <begin position="18"/>
        <end position="77"/>
    </location>
</feature>
<name>D1AIH9_SEBTE</name>
<evidence type="ECO:0000256" key="1">
    <source>
        <dbReference type="SAM" id="SignalP"/>
    </source>
</evidence>
<reference evidence="3" key="1">
    <citation type="submission" date="2009-09" db="EMBL/GenBank/DDBJ databases">
        <title>The complete chromosome of Sebaldella termitidis ATCC 33386.</title>
        <authorList>
            <consortium name="US DOE Joint Genome Institute (JGI-PGF)"/>
            <person name="Lucas S."/>
            <person name="Copeland A."/>
            <person name="Lapidus A."/>
            <person name="Glavina del Rio T."/>
            <person name="Dalin E."/>
            <person name="Tice H."/>
            <person name="Bruce D."/>
            <person name="Goodwin L."/>
            <person name="Pitluck S."/>
            <person name="Kyrpides N."/>
            <person name="Mavromatis K."/>
            <person name="Ivanova N."/>
            <person name="Mikhailova N."/>
            <person name="Sims D."/>
            <person name="Meincke L."/>
            <person name="Brettin T."/>
            <person name="Detter J.C."/>
            <person name="Han C."/>
            <person name="Larimer F."/>
            <person name="Land M."/>
            <person name="Hauser L."/>
            <person name="Markowitz V."/>
            <person name="Cheng J.F."/>
            <person name="Hugenholtz P."/>
            <person name="Woyke T."/>
            <person name="Wu D."/>
            <person name="Eisen J.A."/>
        </authorList>
    </citation>
    <scope>NUCLEOTIDE SEQUENCE [LARGE SCALE GENOMIC DNA]</scope>
    <source>
        <strain evidence="3">ATCC 33386 / NCTC 11300</strain>
    </source>
</reference>
<dbReference type="HOGENOM" id="CLU_2636012_0_0_0"/>